<dbReference type="Proteomes" id="UP000234857">
    <property type="component" value="Unassembled WGS sequence"/>
</dbReference>
<dbReference type="InterPro" id="IPR005077">
    <property type="entry name" value="Peptidase_C11"/>
</dbReference>
<sequence>MKKILGIFLVIIFAITAFSQVEGEKDWTVMIYMAADNEASADLEGDGWIDIREMLEANVDESKINVVFESDFGSKGNDGRYIIKDGKFTKVKGYDEINLGDPKTLKTFIEEVKQQYPAKKYMIDFWGHGTGTISIAGPGTIIHDLQQQQDQPRRSSIVPSQQDYRAKVEYLMEMAPDWKMALRASSRIVPMYKMLPKRPGRSFAYDESSKDSITLAEVKAVLDETDMNFELIAFDACIMNELEVHRTFRDHTKYITSAITNFPGGGYFYTGWLKYLSEHPRVEGRGLAEAILASNKDFYTNIEKYKINFALTVAERIKKNLRNNHDDVLAYMQENNIPEDQFEAFINTYSSQYVQQNMEALLENAEKAFKVQPLNFGMIYLKNIDGVIASLNELIKNLDLERDLPIIAKARQDSEFFNEAFGPDYGNLYMDTMTFTNAFIKNSEDENMVNLAKAFKEQLMKLEPKKIVINSYGKLEDSRSAIFFPENIKMYNLLGKYYKPLDFAKDSLWDEFLEALLAQEAR</sequence>
<dbReference type="Gene3D" id="3.40.50.11970">
    <property type="match status" value="1"/>
</dbReference>
<evidence type="ECO:0008006" key="3">
    <source>
        <dbReference type="Google" id="ProtNLM"/>
    </source>
</evidence>
<dbReference type="PANTHER" id="PTHR37835:SF1">
    <property type="entry name" value="ALPHA-CLOSTRIPAIN"/>
    <property type="match status" value="1"/>
</dbReference>
<comment type="caution">
    <text evidence="1">The sequence shown here is derived from an EMBL/GenBank/DDBJ whole genome shotgun (WGS) entry which is preliminary data.</text>
</comment>
<protein>
    <recommendedName>
        <fullName evidence="3">Clostripain</fullName>
    </recommendedName>
</protein>
<dbReference type="AlphaFoldDB" id="A0A2N5ZDS3"/>
<proteinExistence type="predicted"/>
<organism evidence="1 2">
    <name type="scientific">Muiribacterium halophilum</name>
    <dbReference type="NCBI Taxonomy" id="2053465"/>
    <lineage>
        <taxon>Bacteria</taxon>
        <taxon>Candidatus Muiribacteriota</taxon>
        <taxon>Candidatus Muiribacteriia</taxon>
        <taxon>Candidatus Muiribacteriales</taxon>
        <taxon>Candidatus Muiribacteriaceae</taxon>
        <taxon>Candidatus Muiribacterium</taxon>
    </lineage>
</organism>
<dbReference type="Pfam" id="PF03415">
    <property type="entry name" value="Peptidase_C11"/>
    <property type="match status" value="2"/>
</dbReference>
<gene>
    <name evidence="1" type="ORF">C0601_09255</name>
</gene>
<reference evidence="1 2" key="1">
    <citation type="submission" date="2017-11" db="EMBL/GenBank/DDBJ databases">
        <title>Genome-resolved metagenomics identifies genetic mobility, metabolic interactions, and unexpected diversity in perchlorate-reducing communities.</title>
        <authorList>
            <person name="Barnum T.P."/>
            <person name="Figueroa I.A."/>
            <person name="Carlstrom C.I."/>
            <person name="Lucas L.N."/>
            <person name="Engelbrektson A.L."/>
            <person name="Coates J.D."/>
        </authorList>
    </citation>
    <scope>NUCLEOTIDE SEQUENCE [LARGE SCALE GENOMIC DNA]</scope>
    <source>
        <strain evidence="1">BM706</strain>
    </source>
</reference>
<evidence type="ECO:0000313" key="2">
    <source>
        <dbReference type="Proteomes" id="UP000234857"/>
    </source>
</evidence>
<name>A0A2N5ZDS3_MUIH1</name>
<evidence type="ECO:0000313" key="1">
    <source>
        <dbReference type="EMBL" id="PLX16815.1"/>
    </source>
</evidence>
<dbReference type="PANTHER" id="PTHR37835">
    <property type="entry name" value="ALPHA-CLOSTRIPAIN"/>
    <property type="match status" value="1"/>
</dbReference>
<dbReference type="EMBL" id="PKTG01000105">
    <property type="protein sequence ID" value="PLX16815.1"/>
    <property type="molecule type" value="Genomic_DNA"/>
</dbReference>
<accession>A0A2N5ZDS3</accession>